<evidence type="ECO:0000313" key="2">
    <source>
        <dbReference type="Proteomes" id="UP000242642"/>
    </source>
</evidence>
<evidence type="ECO:0000313" key="1">
    <source>
        <dbReference type="EMBL" id="SET32093.1"/>
    </source>
</evidence>
<name>A0A1I0DIY7_9GAMM</name>
<accession>A0A1I0DIY7</accession>
<protein>
    <submittedName>
        <fullName evidence="1">Uncharacterized protein</fullName>
    </submittedName>
</protein>
<gene>
    <name evidence="1" type="ORF">SAMN02583745_02007</name>
</gene>
<sequence>FKIKDSRIPSNWATCVTYLSEEFKPLYDYFQVLAIISYSELITSISHYGGILERESDDLIKFFIEKEKMDKEFDEDDEFY</sequence>
<dbReference type="Proteomes" id="UP000242642">
    <property type="component" value="Unassembled WGS sequence"/>
</dbReference>
<keyword evidence="2" id="KW-1185">Reference proteome</keyword>
<feature type="non-terminal residue" evidence="1">
    <location>
        <position position="1"/>
    </location>
</feature>
<proteinExistence type="predicted"/>
<dbReference type="EMBL" id="FOHV01000016">
    <property type="protein sequence ID" value="SET32093.1"/>
    <property type="molecule type" value="Genomic_DNA"/>
</dbReference>
<dbReference type="RefSeq" id="WP_177168643.1">
    <property type="nucleotide sequence ID" value="NZ_FOHV01000016.1"/>
</dbReference>
<reference evidence="2" key="1">
    <citation type="submission" date="2016-10" db="EMBL/GenBank/DDBJ databases">
        <authorList>
            <person name="Varghese N."/>
            <person name="Submissions S."/>
        </authorList>
    </citation>
    <scope>NUCLEOTIDE SEQUENCE [LARGE SCALE GENOMIC DNA]</scope>
    <source>
        <strain evidence="2">DSM 18579</strain>
    </source>
</reference>
<organism evidence="1 2">
    <name type="scientific">Thorsellia anophelis DSM 18579</name>
    <dbReference type="NCBI Taxonomy" id="1123402"/>
    <lineage>
        <taxon>Bacteria</taxon>
        <taxon>Pseudomonadati</taxon>
        <taxon>Pseudomonadota</taxon>
        <taxon>Gammaproteobacteria</taxon>
        <taxon>Enterobacterales</taxon>
        <taxon>Thorselliaceae</taxon>
        <taxon>Thorsellia</taxon>
    </lineage>
</organism>
<dbReference type="AlphaFoldDB" id="A0A1I0DIY7"/>